<proteinExistence type="predicted"/>
<protein>
    <recommendedName>
        <fullName evidence="2">Glycine-rich domain-containing protein</fullName>
    </recommendedName>
</protein>
<feature type="domain" description="Glycine-rich" evidence="2">
    <location>
        <begin position="501"/>
        <end position="727"/>
    </location>
</feature>
<evidence type="ECO:0000256" key="1">
    <source>
        <dbReference type="SAM" id="MobiDB-lite"/>
    </source>
</evidence>
<feature type="compositionally biased region" description="Gly residues" evidence="1">
    <location>
        <begin position="646"/>
        <end position="659"/>
    </location>
</feature>
<name>A0A3P8MBQ7_TSUPA</name>
<dbReference type="Proteomes" id="UP000271626">
    <property type="component" value="Chromosome"/>
</dbReference>
<accession>A0A3P8MBQ7</accession>
<feature type="compositionally biased region" description="Gly residues" evidence="1">
    <location>
        <begin position="671"/>
        <end position="723"/>
    </location>
</feature>
<dbReference type="OrthoDB" id="4381573at2"/>
<dbReference type="Gene3D" id="2.60.120.260">
    <property type="entry name" value="Galactose-binding domain-like"/>
    <property type="match status" value="1"/>
</dbReference>
<dbReference type="AlphaFoldDB" id="A0A3P8MBQ7"/>
<organism evidence="3 4">
    <name type="scientific">Tsukamurella paurometabola</name>
    <name type="common">Corynebacterium paurometabolum</name>
    <dbReference type="NCBI Taxonomy" id="2061"/>
    <lineage>
        <taxon>Bacteria</taxon>
        <taxon>Bacillati</taxon>
        <taxon>Actinomycetota</taxon>
        <taxon>Actinomycetes</taxon>
        <taxon>Mycobacteriales</taxon>
        <taxon>Tsukamurellaceae</taxon>
        <taxon>Tsukamurella</taxon>
    </lineage>
</organism>
<feature type="region of interest" description="Disordered" evidence="1">
    <location>
        <begin position="623"/>
        <end position="732"/>
    </location>
</feature>
<sequence>MTSPNLPIGSSDIPQGAFTHTGIAGVLQDYSAGKYRSTVGGRFPSIVGGTPAGSPLSAITPVGIITGILSEFMRVVSNSTSHDISHPADLDDLIHDFFQGLPLVGQFVDLLDAIFGTYDGDDPVLLQIKALFAFLRPDGKIDAGKLFGELPQHILGVITALVSKFTGGLIELGQLKRPEPGQERNWLESFDKPESVPAGDGFEHDATVGRTRLGSAKLTFDGAEHVRTSDPIEVAAGQPLDIGGYVRFDGYTGTGGPAVALRVLAYNSGDQLIGSQQIGTVTPSGATSADFETVMQASWTAPANTAYVYVRMEGLAAGTAGTAHFDDLWLRMPAQSLPQQWVEGLTSALSNLGDGISDAWNFVQNVIDKFMNGRGILGSLFSLSHFETEVAKVFGPGSNIPKNLIDGLDDALDLLLPKTDWSKFLTGFTAAGNNGTAPSTGIPALDGLINAFLGVRTKATDANDTASTVQGTVQVQAVTVGVVDGLTVVRTPITSTQTWTRAAIPAGCTERVKTGVGLVASGQGGGRGTPRSGNDPYSGMGGAGGAGGGYVYAEFTPDEVGTSQLVTIGAGGAGATSMSTSGAFGGMTSFGSLLSIASGAGGGIPTSVGVVYGAGSAGDGGDGGNLVSNGQQPGKQGGRAYLVQGGAAGGTNGGNGGAGQNAPTGDDVLSGGSGGGGGGSDGANFGDSGGRGGDGGIPGGGGGGGGGGGYGGNPGNGGNGGRGEALIEEFFR</sequence>
<evidence type="ECO:0000313" key="3">
    <source>
        <dbReference type="EMBL" id="VDR36963.1"/>
    </source>
</evidence>
<feature type="region of interest" description="Disordered" evidence="1">
    <location>
        <begin position="519"/>
        <end position="540"/>
    </location>
</feature>
<evidence type="ECO:0000313" key="4">
    <source>
        <dbReference type="Proteomes" id="UP000271626"/>
    </source>
</evidence>
<evidence type="ECO:0000259" key="2">
    <source>
        <dbReference type="Pfam" id="PF21722"/>
    </source>
</evidence>
<dbReference type="InterPro" id="IPR049304">
    <property type="entry name" value="Gly_rich_dom"/>
</dbReference>
<dbReference type="Pfam" id="PF21722">
    <property type="entry name" value="Gly_rich_2"/>
    <property type="match status" value="1"/>
</dbReference>
<feature type="compositionally biased region" description="Low complexity" evidence="1">
    <location>
        <begin position="660"/>
        <end position="670"/>
    </location>
</feature>
<dbReference type="EMBL" id="LR131273">
    <property type="protein sequence ID" value="VDR36963.1"/>
    <property type="molecule type" value="Genomic_DNA"/>
</dbReference>
<reference evidence="3 4" key="1">
    <citation type="submission" date="2018-12" db="EMBL/GenBank/DDBJ databases">
        <authorList>
            <consortium name="Pathogen Informatics"/>
        </authorList>
    </citation>
    <scope>NUCLEOTIDE SEQUENCE [LARGE SCALE GENOMIC DNA]</scope>
    <source>
        <strain evidence="3 4">NCTC10741</strain>
    </source>
</reference>
<gene>
    <name evidence="3" type="ORF">NCTC10741_00058</name>
</gene>
<dbReference type="RefSeq" id="WP_126194414.1">
    <property type="nucleotide sequence ID" value="NZ_CP085954.1"/>
</dbReference>